<dbReference type="EMBL" id="CAJHIA010000019">
    <property type="protein sequence ID" value="CAD6446290.1"/>
    <property type="molecule type" value="Genomic_DNA"/>
</dbReference>
<dbReference type="Proteomes" id="UP000624404">
    <property type="component" value="Unassembled WGS sequence"/>
</dbReference>
<feature type="region of interest" description="Disordered" evidence="1">
    <location>
        <begin position="26"/>
        <end position="49"/>
    </location>
</feature>
<evidence type="ECO:0000313" key="2">
    <source>
        <dbReference type="EMBL" id="CAD6446290.1"/>
    </source>
</evidence>
<name>A0A8H2ZRA4_9HELO</name>
<comment type="caution">
    <text evidence="2">The sequence shown here is derived from an EMBL/GenBank/DDBJ whole genome shotgun (WGS) entry which is preliminary data.</text>
</comment>
<sequence length="118" mass="13556">MNHQSNANYRKLRIPIKTQFNPTRHDLLRKNGRGRKSLNSERAFRSVGSPKFQVRNSTSCQCQVTHPKQFPAKRINITYSKSHARMSHLSPLTSLTSLTSFICKTKYSVQQSIHEIGN</sequence>
<organism evidence="2 3">
    <name type="scientific">Sclerotinia trifoliorum</name>
    <dbReference type="NCBI Taxonomy" id="28548"/>
    <lineage>
        <taxon>Eukaryota</taxon>
        <taxon>Fungi</taxon>
        <taxon>Dikarya</taxon>
        <taxon>Ascomycota</taxon>
        <taxon>Pezizomycotina</taxon>
        <taxon>Leotiomycetes</taxon>
        <taxon>Helotiales</taxon>
        <taxon>Sclerotiniaceae</taxon>
        <taxon>Sclerotinia</taxon>
    </lineage>
</organism>
<protein>
    <submittedName>
        <fullName evidence="2">06ad325d-3167-44a3-815f-e2ca8520eb1a</fullName>
    </submittedName>
</protein>
<evidence type="ECO:0000313" key="3">
    <source>
        <dbReference type="Proteomes" id="UP000624404"/>
    </source>
</evidence>
<evidence type="ECO:0000256" key="1">
    <source>
        <dbReference type="SAM" id="MobiDB-lite"/>
    </source>
</evidence>
<accession>A0A8H2ZRA4</accession>
<gene>
    <name evidence="2" type="ORF">SCLTRI_LOCUS6082</name>
</gene>
<proteinExistence type="predicted"/>
<keyword evidence="3" id="KW-1185">Reference proteome</keyword>
<reference evidence="2" key="1">
    <citation type="submission" date="2020-10" db="EMBL/GenBank/DDBJ databases">
        <authorList>
            <person name="Kusch S."/>
        </authorList>
    </citation>
    <scope>NUCLEOTIDE SEQUENCE</scope>
    <source>
        <strain evidence="2">SwB9</strain>
    </source>
</reference>
<dbReference type="AlphaFoldDB" id="A0A8H2ZRA4"/>